<sequence length="126" mass="13933">MRHGPDEADLCKISPQECSHAPCHQFISFPAQGPQAETAIQEDGMTTMEYYMNEPASEYGLAFVRSDTEAILSAKTYETGLEQVDQDLAHVGAHLETDMDINMVVNIDEDIIVGNEQAGMDPRTEQ</sequence>
<dbReference type="AlphaFoldDB" id="A0A517LK29"/>
<dbReference type="STRING" id="50376.A0A517LK29"/>
<reference evidence="1 2" key="1">
    <citation type="submission" date="2019-07" db="EMBL/GenBank/DDBJ databases">
        <title>Finished genome of Venturia effusa.</title>
        <authorList>
            <person name="Young C.A."/>
            <person name="Cox M.P."/>
            <person name="Ganley A.R.D."/>
            <person name="David W.J."/>
        </authorList>
    </citation>
    <scope>NUCLEOTIDE SEQUENCE [LARGE SCALE GENOMIC DNA]</scope>
    <source>
        <strain evidence="2">albino</strain>
    </source>
</reference>
<evidence type="ECO:0000313" key="2">
    <source>
        <dbReference type="Proteomes" id="UP000316270"/>
    </source>
</evidence>
<accession>A0A517LK29</accession>
<name>A0A517LK29_9PEZI</name>
<proteinExistence type="predicted"/>
<keyword evidence="2" id="KW-1185">Reference proteome</keyword>
<organism evidence="1 2">
    <name type="scientific">Venturia effusa</name>
    <dbReference type="NCBI Taxonomy" id="50376"/>
    <lineage>
        <taxon>Eukaryota</taxon>
        <taxon>Fungi</taxon>
        <taxon>Dikarya</taxon>
        <taxon>Ascomycota</taxon>
        <taxon>Pezizomycotina</taxon>
        <taxon>Dothideomycetes</taxon>
        <taxon>Pleosporomycetidae</taxon>
        <taxon>Venturiales</taxon>
        <taxon>Venturiaceae</taxon>
        <taxon>Venturia</taxon>
    </lineage>
</organism>
<dbReference type="EMBL" id="CP042198">
    <property type="protein sequence ID" value="QDS76003.1"/>
    <property type="molecule type" value="Genomic_DNA"/>
</dbReference>
<evidence type="ECO:0000313" key="1">
    <source>
        <dbReference type="EMBL" id="QDS76003.1"/>
    </source>
</evidence>
<protein>
    <submittedName>
        <fullName evidence="1">Uncharacterized protein</fullName>
    </submittedName>
</protein>
<gene>
    <name evidence="1" type="ORF">FKW77_004641</name>
</gene>
<dbReference type="Proteomes" id="UP000316270">
    <property type="component" value="Chromosome 14"/>
</dbReference>